<dbReference type="PANTHER" id="PTHR22967">
    <property type="entry name" value="SERINE/THREONINE PROTEIN KINASE"/>
    <property type="match status" value="1"/>
</dbReference>
<dbReference type="Pfam" id="PF00069">
    <property type="entry name" value="Pkinase"/>
    <property type="match status" value="1"/>
</dbReference>
<feature type="region of interest" description="Disordered" evidence="9">
    <location>
        <begin position="443"/>
        <end position="577"/>
    </location>
</feature>
<feature type="compositionally biased region" description="Low complexity" evidence="9">
    <location>
        <begin position="509"/>
        <end position="519"/>
    </location>
</feature>
<keyword evidence="2" id="KW-0723">Serine/threonine-protein kinase</keyword>
<evidence type="ECO:0000256" key="6">
    <source>
        <dbReference type="ARBA" id="ARBA00022840"/>
    </source>
</evidence>
<evidence type="ECO:0000256" key="5">
    <source>
        <dbReference type="ARBA" id="ARBA00022777"/>
    </source>
</evidence>
<reference evidence="11 12" key="1">
    <citation type="journal article" date="2014" name="Nat. Commun.">
        <title>Klebsormidium flaccidum genome reveals primary factors for plant terrestrial adaptation.</title>
        <authorList>
            <person name="Hori K."/>
            <person name="Maruyama F."/>
            <person name="Fujisawa T."/>
            <person name="Togashi T."/>
            <person name="Yamamoto N."/>
            <person name="Seo M."/>
            <person name="Sato S."/>
            <person name="Yamada T."/>
            <person name="Mori H."/>
            <person name="Tajima N."/>
            <person name="Moriyama T."/>
            <person name="Ikeuchi M."/>
            <person name="Watanabe M."/>
            <person name="Wada H."/>
            <person name="Kobayashi K."/>
            <person name="Saito M."/>
            <person name="Masuda T."/>
            <person name="Sasaki-Sekimoto Y."/>
            <person name="Mashiguchi K."/>
            <person name="Awai K."/>
            <person name="Shimojima M."/>
            <person name="Masuda S."/>
            <person name="Iwai M."/>
            <person name="Nobusawa T."/>
            <person name="Narise T."/>
            <person name="Kondo S."/>
            <person name="Saito H."/>
            <person name="Sato R."/>
            <person name="Murakawa M."/>
            <person name="Ihara Y."/>
            <person name="Oshima-Yamada Y."/>
            <person name="Ohtaka K."/>
            <person name="Satoh M."/>
            <person name="Sonobe K."/>
            <person name="Ishii M."/>
            <person name="Ohtani R."/>
            <person name="Kanamori-Sato M."/>
            <person name="Honoki R."/>
            <person name="Miyazaki D."/>
            <person name="Mochizuki H."/>
            <person name="Umetsu J."/>
            <person name="Higashi K."/>
            <person name="Shibata D."/>
            <person name="Kamiya Y."/>
            <person name="Sato N."/>
            <person name="Nakamura Y."/>
            <person name="Tabata S."/>
            <person name="Ida S."/>
            <person name="Kurokawa K."/>
            <person name="Ohta H."/>
        </authorList>
    </citation>
    <scope>NUCLEOTIDE SEQUENCE [LARGE SCALE GENOMIC DNA]</scope>
    <source>
        <strain evidence="11 12">NIES-2285</strain>
    </source>
</reference>
<evidence type="ECO:0000313" key="11">
    <source>
        <dbReference type="EMBL" id="GAQ80740.1"/>
    </source>
</evidence>
<dbReference type="GO" id="GO:0005737">
    <property type="term" value="C:cytoplasm"/>
    <property type="evidence" value="ECO:0000318"/>
    <property type="project" value="GO_Central"/>
</dbReference>
<keyword evidence="6" id="KW-0067">ATP-binding</keyword>
<keyword evidence="5 11" id="KW-0418">Kinase</keyword>
<evidence type="ECO:0000256" key="7">
    <source>
        <dbReference type="ARBA" id="ARBA00047899"/>
    </source>
</evidence>
<dbReference type="PANTHER" id="PTHR22967:SF57">
    <property type="entry name" value="AUXILIN, ISOFORM A-RELATED"/>
    <property type="match status" value="1"/>
</dbReference>
<comment type="catalytic activity">
    <reaction evidence="8">
        <text>L-seryl-[protein] + ATP = O-phospho-L-seryl-[protein] + ADP + H(+)</text>
        <dbReference type="Rhea" id="RHEA:17989"/>
        <dbReference type="Rhea" id="RHEA-COMP:9863"/>
        <dbReference type="Rhea" id="RHEA-COMP:11604"/>
        <dbReference type="ChEBI" id="CHEBI:15378"/>
        <dbReference type="ChEBI" id="CHEBI:29999"/>
        <dbReference type="ChEBI" id="CHEBI:30616"/>
        <dbReference type="ChEBI" id="CHEBI:83421"/>
        <dbReference type="ChEBI" id="CHEBI:456216"/>
        <dbReference type="EC" id="2.7.11.1"/>
    </reaction>
</comment>
<feature type="compositionally biased region" description="Low complexity" evidence="9">
    <location>
        <begin position="712"/>
        <end position="724"/>
    </location>
</feature>
<evidence type="ECO:0000313" key="12">
    <source>
        <dbReference type="Proteomes" id="UP000054558"/>
    </source>
</evidence>
<evidence type="ECO:0000256" key="1">
    <source>
        <dbReference type="ARBA" id="ARBA00012513"/>
    </source>
</evidence>
<proteinExistence type="predicted"/>
<feature type="compositionally biased region" description="Pro residues" evidence="9">
    <location>
        <begin position="335"/>
        <end position="344"/>
    </location>
</feature>
<keyword evidence="4" id="KW-0547">Nucleotide-binding</keyword>
<sequence>MWRLKGLLPKESGGLEGRIVDVGNMKVQVQKTIAQGGFSVVYKCMAGGRLFALKHLVIRDKDTYDLVQKEINIMLQLRGHPNVVALHAHSFQDTPATGGKECFLLLDYCDNMLVHVMDNLASKGQFFNEQQVLMIFRDVCNAVYAMHCQSPPVAHRDLKAENVLLAGEGAWKLCDFGSCSTNHKRFETEREMGQEEDNIRKHTTPAYRAPEMWDLYRRELISEKVDIWALGCLLYRMAFFKSAFDGESKLQILNGNYRIPDSPKYTPGLISLIKDMLSAEPGKRPDVGRVWRTVNELLPQAARKPAPEKAPMAAKTAGPSTRSTEQAPKPARAAPAPPARPAPSGPSGSAASGGAFWAKFGDSATSTSGPSAPATGQTLGGSPPDSPRKLSASVEETLGQLRPPSPQPEAQPKESASLKSTFLKKTGAAADMLKSVKGTLTSKIASATGHERSGFDDSSEIGFMKAGPDGRLDDDVDSIHEPAQGKPVHSRGPSHERAPSPRLPPPQAPSAQPSAFAAFETREPQGFAPFTGESPAGSRSTNQPGRSSVSANGPAQGPVGVPGRPRTPSEGGQAMAAELERVREELRKVLDEKAYLAERCSKMEFIIRALQDQIKEMQASSPVVGLVKDEDRQPGGRRSFASPVASHTPPPAGSFWNRVDNPASARAASLSPPPSRAEKPLSRPSSTGVSPSNSFANLPASSSWQSFDDAGSAPRSATASPARDSLFDAPTSVFDPPAATVPLPMNGKGQQSSSRQQPQSRNLDPFEALSQLRV</sequence>
<accession>A0A0U9HMR3</accession>
<evidence type="ECO:0000256" key="9">
    <source>
        <dbReference type="SAM" id="MobiDB-lite"/>
    </source>
</evidence>
<feature type="region of interest" description="Disordered" evidence="9">
    <location>
        <begin position="618"/>
        <end position="774"/>
    </location>
</feature>
<dbReference type="SMART" id="SM00220">
    <property type="entry name" value="S_TKc"/>
    <property type="match status" value="1"/>
</dbReference>
<dbReference type="Proteomes" id="UP000054558">
    <property type="component" value="Unassembled WGS sequence"/>
</dbReference>
<feature type="compositionally biased region" description="Low complexity" evidence="9">
    <location>
        <begin position="557"/>
        <end position="566"/>
    </location>
</feature>
<feature type="compositionally biased region" description="Low complexity" evidence="9">
    <location>
        <begin position="363"/>
        <end position="376"/>
    </location>
</feature>
<comment type="catalytic activity">
    <reaction evidence="7">
        <text>L-threonyl-[protein] + ATP = O-phospho-L-threonyl-[protein] + ADP + H(+)</text>
        <dbReference type="Rhea" id="RHEA:46608"/>
        <dbReference type="Rhea" id="RHEA-COMP:11060"/>
        <dbReference type="Rhea" id="RHEA-COMP:11605"/>
        <dbReference type="ChEBI" id="CHEBI:15378"/>
        <dbReference type="ChEBI" id="CHEBI:30013"/>
        <dbReference type="ChEBI" id="CHEBI:30616"/>
        <dbReference type="ChEBI" id="CHEBI:61977"/>
        <dbReference type="ChEBI" id="CHEBI:456216"/>
        <dbReference type="EC" id="2.7.11.1"/>
    </reaction>
</comment>
<dbReference type="OrthoDB" id="248923at2759"/>
<evidence type="ECO:0000256" key="4">
    <source>
        <dbReference type="ARBA" id="ARBA00022741"/>
    </source>
</evidence>
<dbReference type="InterPro" id="IPR000719">
    <property type="entry name" value="Prot_kinase_dom"/>
</dbReference>
<dbReference type="PROSITE" id="PS00108">
    <property type="entry name" value="PROTEIN_KINASE_ST"/>
    <property type="match status" value="1"/>
</dbReference>
<keyword evidence="3" id="KW-0808">Transferase</keyword>
<dbReference type="Gene3D" id="1.10.510.10">
    <property type="entry name" value="Transferase(Phosphotransferase) domain 1"/>
    <property type="match status" value="1"/>
</dbReference>
<feature type="compositionally biased region" description="Polar residues" evidence="9">
    <location>
        <begin position="537"/>
        <end position="553"/>
    </location>
</feature>
<feature type="compositionally biased region" description="Polar residues" evidence="9">
    <location>
        <begin position="683"/>
        <end position="706"/>
    </location>
</feature>
<evidence type="ECO:0000256" key="8">
    <source>
        <dbReference type="ARBA" id="ARBA00048679"/>
    </source>
</evidence>
<organism evidence="11 12">
    <name type="scientific">Klebsormidium nitens</name>
    <name type="common">Green alga</name>
    <name type="synonym">Ulothrix nitens</name>
    <dbReference type="NCBI Taxonomy" id="105231"/>
    <lineage>
        <taxon>Eukaryota</taxon>
        <taxon>Viridiplantae</taxon>
        <taxon>Streptophyta</taxon>
        <taxon>Klebsormidiophyceae</taxon>
        <taxon>Klebsormidiales</taxon>
        <taxon>Klebsormidiaceae</taxon>
        <taxon>Klebsormidium</taxon>
    </lineage>
</organism>
<keyword evidence="12" id="KW-1185">Reference proteome</keyword>
<protein>
    <recommendedName>
        <fullName evidence="1">non-specific serine/threonine protein kinase</fullName>
        <ecNumber evidence="1">2.7.11.1</ecNumber>
    </recommendedName>
</protein>
<dbReference type="EMBL" id="DF237010">
    <property type="protein sequence ID" value="GAQ80740.1"/>
    <property type="molecule type" value="Genomic_DNA"/>
</dbReference>
<dbReference type="EC" id="2.7.11.1" evidence="1"/>
<feature type="compositionally biased region" description="Basic and acidic residues" evidence="9">
    <location>
        <begin position="468"/>
        <end position="480"/>
    </location>
</feature>
<evidence type="ECO:0000256" key="2">
    <source>
        <dbReference type="ARBA" id="ARBA00022527"/>
    </source>
</evidence>
<feature type="domain" description="Protein kinase" evidence="10">
    <location>
        <begin position="27"/>
        <end position="298"/>
    </location>
</feature>
<feature type="compositionally biased region" description="Low complexity" evidence="9">
    <location>
        <begin position="301"/>
        <end position="317"/>
    </location>
</feature>
<evidence type="ECO:0000256" key="3">
    <source>
        <dbReference type="ARBA" id="ARBA00022679"/>
    </source>
</evidence>
<gene>
    <name evidence="11" type="ORF">KFL_000610180</name>
</gene>
<dbReference type="OMA" id="KCLMAQI"/>
<dbReference type="SUPFAM" id="SSF56112">
    <property type="entry name" value="Protein kinase-like (PK-like)"/>
    <property type="match status" value="1"/>
</dbReference>
<dbReference type="GO" id="GO:0005524">
    <property type="term" value="F:ATP binding"/>
    <property type="evidence" value="ECO:0007669"/>
    <property type="project" value="UniProtKB-KW"/>
</dbReference>
<evidence type="ECO:0000259" key="10">
    <source>
        <dbReference type="PROSITE" id="PS50011"/>
    </source>
</evidence>
<dbReference type="GO" id="GO:0004674">
    <property type="term" value="F:protein serine/threonine kinase activity"/>
    <property type="evidence" value="ECO:0000318"/>
    <property type="project" value="GO_Central"/>
</dbReference>
<feature type="compositionally biased region" description="Low complexity" evidence="9">
    <location>
        <begin position="345"/>
        <end position="355"/>
    </location>
</feature>
<dbReference type="InterPro" id="IPR008271">
    <property type="entry name" value="Ser/Thr_kinase_AS"/>
</dbReference>
<feature type="region of interest" description="Disordered" evidence="9">
    <location>
        <begin position="299"/>
        <end position="422"/>
    </location>
</feature>
<dbReference type="InterPro" id="IPR011009">
    <property type="entry name" value="Kinase-like_dom_sf"/>
</dbReference>
<dbReference type="AlphaFoldDB" id="A0A0U9HMR3"/>
<dbReference type="STRING" id="105231.A0A0U9HMR3"/>
<dbReference type="PROSITE" id="PS50011">
    <property type="entry name" value="PROTEIN_KINASE_DOM"/>
    <property type="match status" value="1"/>
</dbReference>
<feature type="compositionally biased region" description="Low complexity" evidence="9">
    <location>
        <begin position="750"/>
        <end position="761"/>
    </location>
</feature>
<name>A0A0U9HMR3_KLENI</name>